<evidence type="ECO:0000256" key="1">
    <source>
        <dbReference type="ARBA" id="ARBA00023015"/>
    </source>
</evidence>
<keyword evidence="3" id="KW-0804">Transcription</keyword>
<accession>A0ABU6DV68</accession>
<keyword evidence="6" id="KW-1185">Reference proteome</keyword>
<proteinExistence type="predicted"/>
<dbReference type="PANTHER" id="PTHR43280">
    <property type="entry name" value="ARAC-FAMILY TRANSCRIPTIONAL REGULATOR"/>
    <property type="match status" value="1"/>
</dbReference>
<dbReference type="SMART" id="SM00342">
    <property type="entry name" value="HTH_ARAC"/>
    <property type="match status" value="1"/>
</dbReference>
<dbReference type="PROSITE" id="PS01124">
    <property type="entry name" value="HTH_ARAC_FAMILY_2"/>
    <property type="match status" value="1"/>
</dbReference>
<evidence type="ECO:0000256" key="3">
    <source>
        <dbReference type="ARBA" id="ARBA00023163"/>
    </source>
</evidence>
<organism evidence="5 6">
    <name type="scientific">Acinetobacter pollinis</name>
    <dbReference type="NCBI Taxonomy" id="2605270"/>
    <lineage>
        <taxon>Bacteria</taxon>
        <taxon>Pseudomonadati</taxon>
        <taxon>Pseudomonadota</taxon>
        <taxon>Gammaproteobacteria</taxon>
        <taxon>Moraxellales</taxon>
        <taxon>Moraxellaceae</taxon>
        <taxon>Acinetobacter</taxon>
    </lineage>
</organism>
<dbReference type="PANTHER" id="PTHR43280:SF2">
    <property type="entry name" value="HTH-TYPE TRANSCRIPTIONAL REGULATOR EXSA"/>
    <property type="match status" value="1"/>
</dbReference>
<dbReference type="Proteomes" id="UP001339883">
    <property type="component" value="Unassembled WGS sequence"/>
</dbReference>
<evidence type="ECO:0000259" key="4">
    <source>
        <dbReference type="PROSITE" id="PS01124"/>
    </source>
</evidence>
<evidence type="ECO:0000313" key="6">
    <source>
        <dbReference type="Proteomes" id="UP001339883"/>
    </source>
</evidence>
<evidence type="ECO:0000313" key="5">
    <source>
        <dbReference type="EMBL" id="MEB5477019.1"/>
    </source>
</evidence>
<dbReference type="InterPro" id="IPR035418">
    <property type="entry name" value="AraC-bd_2"/>
</dbReference>
<keyword evidence="2" id="KW-0238">DNA-binding</keyword>
<sequence>MKTICLDNIKTSYFDTRDIVLKQRNDYWQDAISQVFVPLDSQTESSESFWGRLESRTCSDLTIVRVQGASQHVKRCRQKIRKTPKDLVLMSFMLKGKMGLDYYQKQITLKEKQFVFYDTDQEYNLNLDTTFDQIVVAIPKARFEANFGTSKDLYGYSFGENHPLQQFYEHCLQDIFTTNQLFTEPQQCMIEEHLFHLMTHMVADQYPVKTSYLFNDIKQYMTANHIDPQLNIHEVAQAFRISTRYISKLFQKEDMTFGQFLLAERLRHAKQLLQITSKEMYAVKQVAYDTGFNDLSYFSREFKKLYGLTPSEVRPLNT</sequence>
<dbReference type="PROSITE" id="PS00041">
    <property type="entry name" value="HTH_ARAC_FAMILY_1"/>
    <property type="match status" value="1"/>
</dbReference>
<dbReference type="InterPro" id="IPR018062">
    <property type="entry name" value="HTH_AraC-typ_CS"/>
</dbReference>
<keyword evidence="1" id="KW-0805">Transcription regulation</keyword>
<dbReference type="Pfam" id="PF12833">
    <property type="entry name" value="HTH_18"/>
    <property type="match status" value="1"/>
</dbReference>
<feature type="domain" description="HTH araC/xylS-type" evidence="4">
    <location>
        <begin position="215"/>
        <end position="316"/>
    </location>
</feature>
<name>A0ABU6DV68_9GAMM</name>
<dbReference type="InterPro" id="IPR009057">
    <property type="entry name" value="Homeodomain-like_sf"/>
</dbReference>
<dbReference type="Gene3D" id="1.10.10.60">
    <property type="entry name" value="Homeodomain-like"/>
    <property type="match status" value="1"/>
</dbReference>
<dbReference type="SUPFAM" id="SSF46689">
    <property type="entry name" value="Homeodomain-like"/>
    <property type="match status" value="1"/>
</dbReference>
<reference evidence="5 6" key="1">
    <citation type="submission" date="2019-08" db="EMBL/GenBank/DDBJ databases">
        <title>Five species of Acinetobacter isolated from floral nectar and animal pollinators.</title>
        <authorList>
            <person name="Hendry T.A."/>
        </authorList>
    </citation>
    <scope>NUCLEOTIDE SEQUENCE [LARGE SCALE GENOMIC DNA]</scope>
    <source>
        <strain evidence="5 6">MD18.27</strain>
    </source>
</reference>
<evidence type="ECO:0000256" key="2">
    <source>
        <dbReference type="ARBA" id="ARBA00023125"/>
    </source>
</evidence>
<dbReference type="EMBL" id="VTDN01000005">
    <property type="protein sequence ID" value="MEB5477019.1"/>
    <property type="molecule type" value="Genomic_DNA"/>
</dbReference>
<protein>
    <submittedName>
        <fullName evidence="5">AraC family transcriptional regulator</fullName>
    </submittedName>
</protein>
<comment type="caution">
    <text evidence="5">The sequence shown here is derived from an EMBL/GenBank/DDBJ whole genome shotgun (WGS) entry which is preliminary data.</text>
</comment>
<dbReference type="Pfam" id="PF14525">
    <property type="entry name" value="AraC_binding_2"/>
    <property type="match status" value="1"/>
</dbReference>
<dbReference type="PRINTS" id="PR00032">
    <property type="entry name" value="HTHARAC"/>
</dbReference>
<dbReference type="InterPro" id="IPR020449">
    <property type="entry name" value="Tscrpt_reg_AraC-type_HTH"/>
</dbReference>
<gene>
    <name evidence="5" type="ORF">I2F25_08205</name>
</gene>
<dbReference type="RefSeq" id="WP_325775419.1">
    <property type="nucleotide sequence ID" value="NZ_VTDN01000005.1"/>
</dbReference>
<dbReference type="InterPro" id="IPR018060">
    <property type="entry name" value="HTH_AraC"/>
</dbReference>